<comment type="caution">
    <text evidence="1">The sequence shown here is derived from an EMBL/GenBank/DDBJ whole genome shotgun (WGS) entry which is preliminary data.</text>
</comment>
<proteinExistence type="predicted"/>
<reference evidence="1" key="1">
    <citation type="submission" date="2020-09" db="EMBL/GenBank/DDBJ databases">
        <authorList>
            <person name="Dalcin Martins P."/>
        </authorList>
    </citation>
    <scope>NUCLEOTIDE SEQUENCE</scope>
    <source>
        <strain evidence="1">MAG47</strain>
    </source>
</reference>
<dbReference type="EMBL" id="JACZKO010000048">
    <property type="protein sequence ID" value="MBE0562947.1"/>
    <property type="molecule type" value="Genomic_DNA"/>
</dbReference>
<protein>
    <submittedName>
        <fullName evidence="1">Uncharacterized protein</fullName>
    </submittedName>
</protein>
<name>A0A011UDC7_BRUAN</name>
<sequence length="135" mass="15237">MADLVWAAAQGDDDFEKALWLTVNRGSVGIPYLTAILRDPNCEISYKDRVLLAQFLDGDYINPPGRKPREYRIPYLDDTPTPAQMAAADVRAEMLERREKGLRIRGMQAQIIEEKATQYGASVETVAGILRRGRR</sequence>
<organism evidence="1 2">
    <name type="scientific">Brucella anthropi</name>
    <name type="common">Ochrobactrum anthropi</name>
    <dbReference type="NCBI Taxonomy" id="529"/>
    <lineage>
        <taxon>Bacteria</taxon>
        <taxon>Pseudomonadati</taxon>
        <taxon>Pseudomonadota</taxon>
        <taxon>Alphaproteobacteria</taxon>
        <taxon>Hyphomicrobiales</taxon>
        <taxon>Brucellaceae</taxon>
        <taxon>Brucella/Ochrobactrum group</taxon>
        <taxon>Brucella</taxon>
    </lineage>
</organism>
<gene>
    <name evidence="1" type="ORF">IH622_19315</name>
</gene>
<reference evidence="1" key="2">
    <citation type="submission" date="2020-10" db="EMBL/GenBank/DDBJ databases">
        <title>Enrichment of novel Verrucomicrobia, Bacteroidetes and Krumholzibacteria in an oxygen-limited, methane- and iron-fed bioreactor inoculated with Bothnian Sea sediments.</title>
        <authorList>
            <person name="Martins P.D."/>
            <person name="de Jong A."/>
            <person name="Lenstra W.K."/>
            <person name="van Helmond N.A.G.M."/>
            <person name="Slomp C.P."/>
            <person name="Jetten M.S.M."/>
            <person name="Welte C.U."/>
            <person name="Rasigraf O."/>
        </authorList>
    </citation>
    <scope>NUCLEOTIDE SEQUENCE</scope>
    <source>
        <strain evidence="1">MAG47</strain>
    </source>
</reference>
<dbReference type="AlphaFoldDB" id="A0A011UDC7"/>
<dbReference type="Proteomes" id="UP000642265">
    <property type="component" value="Unassembled WGS sequence"/>
</dbReference>
<dbReference type="RefSeq" id="WP_036587932.1">
    <property type="nucleotide sequence ID" value="NZ_CP130431.1"/>
</dbReference>
<accession>A0A011UDC7</accession>
<evidence type="ECO:0000313" key="2">
    <source>
        <dbReference type="Proteomes" id="UP000642265"/>
    </source>
</evidence>
<evidence type="ECO:0000313" key="1">
    <source>
        <dbReference type="EMBL" id="MBE0562947.1"/>
    </source>
</evidence>